<dbReference type="RefSeq" id="XP_018068088.1">
    <property type="nucleotide sequence ID" value="XM_018220167.1"/>
</dbReference>
<protein>
    <submittedName>
        <fullName evidence="1">Uncharacterized protein</fullName>
    </submittedName>
</protein>
<proteinExistence type="predicted"/>
<sequence>MGAPLSHKPRRYWQRTSSVERGRYPGRLVHSGDQKVLSTTRPRYGKVGLDLEVECDTNPTLQCINGPNEEPDILKAVKTMIGNGRGYILSFNTFATFSKEWARPGLIIETAGTASYHGMDLAVNFAAVIGFPGEHHEEKVTLLLRHGNLNVDSDLPNRLRYQWSCEENSNRPTDLS</sequence>
<dbReference type="OrthoDB" id="2426273at2759"/>
<evidence type="ECO:0000313" key="1">
    <source>
        <dbReference type="EMBL" id="KUJ13733.1"/>
    </source>
</evidence>
<keyword evidence="2" id="KW-1185">Reference proteome</keyword>
<dbReference type="Proteomes" id="UP000070700">
    <property type="component" value="Unassembled WGS sequence"/>
</dbReference>
<dbReference type="KEGG" id="psco:LY89DRAFT_736734"/>
<gene>
    <name evidence="1" type="ORF">LY89DRAFT_736734</name>
</gene>
<dbReference type="InParanoid" id="A0A194X0K8"/>
<reference evidence="1 2" key="1">
    <citation type="submission" date="2015-10" db="EMBL/GenBank/DDBJ databases">
        <title>Full genome of DAOMC 229536 Phialocephala scopiformis, a fungal endophyte of spruce producing the potent anti-insectan compound rugulosin.</title>
        <authorList>
            <consortium name="DOE Joint Genome Institute"/>
            <person name="Walker A.K."/>
            <person name="Frasz S.L."/>
            <person name="Seifert K.A."/>
            <person name="Miller J.D."/>
            <person name="Mondo S.J."/>
            <person name="Labutti K."/>
            <person name="Lipzen A."/>
            <person name="Dockter R."/>
            <person name="Kennedy M."/>
            <person name="Grigoriev I.V."/>
            <person name="Spatafora J.W."/>
        </authorList>
    </citation>
    <scope>NUCLEOTIDE SEQUENCE [LARGE SCALE GENOMIC DNA]</scope>
    <source>
        <strain evidence="1 2">CBS 120377</strain>
    </source>
</reference>
<name>A0A194X0K8_MOLSC</name>
<evidence type="ECO:0000313" key="2">
    <source>
        <dbReference type="Proteomes" id="UP000070700"/>
    </source>
</evidence>
<accession>A0A194X0K8</accession>
<dbReference type="GeneID" id="28829893"/>
<organism evidence="1 2">
    <name type="scientific">Mollisia scopiformis</name>
    <name type="common">Conifer needle endophyte fungus</name>
    <name type="synonym">Phialocephala scopiformis</name>
    <dbReference type="NCBI Taxonomy" id="149040"/>
    <lineage>
        <taxon>Eukaryota</taxon>
        <taxon>Fungi</taxon>
        <taxon>Dikarya</taxon>
        <taxon>Ascomycota</taxon>
        <taxon>Pezizomycotina</taxon>
        <taxon>Leotiomycetes</taxon>
        <taxon>Helotiales</taxon>
        <taxon>Mollisiaceae</taxon>
        <taxon>Mollisia</taxon>
    </lineage>
</organism>
<dbReference type="EMBL" id="KQ947421">
    <property type="protein sequence ID" value="KUJ13733.1"/>
    <property type="molecule type" value="Genomic_DNA"/>
</dbReference>
<dbReference type="AlphaFoldDB" id="A0A194X0K8"/>